<evidence type="ECO:0000259" key="2">
    <source>
        <dbReference type="PROSITE" id="PS51168"/>
    </source>
</evidence>
<comment type="caution">
    <text evidence="3">The sequence shown here is derived from an EMBL/GenBank/DDBJ whole genome shotgun (WGS) entry which is preliminary data.</text>
</comment>
<feature type="domain" description="Chorismate mutase" evidence="2">
    <location>
        <begin position="2"/>
        <end position="91"/>
    </location>
</feature>
<protein>
    <recommendedName>
        <fullName evidence="1">chorismate mutase</fullName>
        <ecNumber evidence="1">5.4.99.5</ecNumber>
    </recommendedName>
</protein>
<dbReference type="Proteomes" id="UP001262410">
    <property type="component" value="Unassembled WGS sequence"/>
</dbReference>
<dbReference type="EC" id="5.4.99.5" evidence="1"/>
<accession>A0ABU1K040</accession>
<dbReference type="InterPro" id="IPR002701">
    <property type="entry name" value="CM_II_prokaryot"/>
</dbReference>
<evidence type="ECO:0000256" key="1">
    <source>
        <dbReference type="ARBA" id="ARBA00012404"/>
    </source>
</evidence>
<dbReference type="PROSITE" id="PS51168">
    <property type="entry name" value="CHORISMATE_MUT_2"/>
    <property type="match status" value="1"/>
</dbReference>
<evidence type="ECO:0000313" key="4">
    <source>
        <dbReference type="Proteomes" id="UP001262410"/>
    </source>
</evidence>
<keyword evidence="4" id="KW-1185">Reference proteome</keyword>
<dbReference type="InterPro" id="IPR036263">
    <property type="entry name" value="Chorismate_II_sf"/>
</dbReference>
<name>A0ABU1K040_9PROT</name>
<proteinExistence type="predicted"/>
<sequence>MPDTPQTLESLRRQIDEIDDAIHDLIMRRAGVVGDIAATKSSDRVAMRPGREATILRRLAARHEGAFPLPELTRIWRELITGFTRMQGPFAIAVYAPEGHDDLWDLARDHYGSHTPMTPVAAPIQAIRAVHEGTATLAVVPWPVEADGDPWWRILFSDDPRTPRIVGSLPFVVTERHRDEPLALAVAHIEPEPTGDDHAMIAVEVTGDISRSRLKQTFETVGLPPVAFWTRQARTAEDPVIHLVDVADFVAIDDSRLLRLAERLQEDLAPRIRLIGGFATPIAIGRRS</sequence>
<gene>
    <name evidence="3" type="ORF">E9232_006785</name>
</gene>
<evidence type="ECO:0000313" key="3">
    <source>
        <dbReference type="EMBL" id="MDR6294231.1"/>
    </source>
</evidence>
<reference evidence="3 4" key="1">
    <citation type="submission" date="2023-07" db="EMBL/GenBank/DDBJ databases">
        <title>Sorghum-associated microbial communities from plants grown in Nebraska, USA.</title>
        <authorList>
            <person name="Schachtman D."/>
        </authorList>
    </citation>
    <scope>NUCLEOTIDE SEQUENCE [LARGE SCALE GENOMIC DNA]</scope>
    <source>
        <strain evidence="3 4">584</strain>
    </source>
</reference>
<dbReference type="InterPro" id="IPR036979">
    <property type="entry name" value="CM_dom_sf"/>
</dbReference>
<dbReference type="SMART" id="SM00830">
    <property type="entry name" value="CM_2"/>
    <property type="match status" value="1"/>
</dbReference>
<dbReference type="SUPFAM" id="SSF48600">
    <property type="entry name" value="Chorismate mutase II"/>
    <property type="match status" value="1"/>
</dbReference>
<dbReference type="RefSeq" id="WP_309801670.1">
    <property type="nucleotide sequence ID" value="NZ_JAVDPW010000017.1"/>
</dbReference>
<dbReference type="EMBL" id="JAVDPW010000017">
    <property type="protein sequence ID" value="MDR6294231.1"/>
    <property type="molecule type" value="Genomic_DNA"/>
</dbReference>
<dbReference type="Pfam" id="PF01817">
    <property type="entry name" value="CM_2"/>
    <property type="match status" value="1"/>
</dbReference>
<dbReference type="Gene3D" id="1.20.59.10">
    <property type="entry name" value="Chorismate mutase"/>
    <property type="match status" value="1"/>
</dbReference>
<organism evidence="3 4">
    <name type="scientific">Inquilinus ginsengisoli</name>
    <dbReference type="NCBI Taxonomy" id="363840"/>
    <lineage>
        <taxon>Bacteria</taxon>
        <taxon>Pseudomonadati</taxon>
        <taxon>Pseudomonadota</taxon>
        <taxon>Alphaproteobacteria</taxon>
        <taxon>Rhodospirillales</taxon>
        <taxon>Rhodospirillaceae</taxon>
        <taxon>Inquilinus</taxon>
    </lineage>
</organism>